<organism evidence="1 2">
    <name type="scientific">Scortum barcoo</name>
    <name type="common">barcoo grunter</name>
    <dbReference type="NCBI Taxonomy" id="214431"/>
    <lineage>
        <taxon>Eukaryota</taxon>
        <taxon>Metazoa</taxon>
        <taxon>Chordata</taxon>
        <taxon>Craniata</taxon>
        <taxon>Vertebrata</taxon>
        <taxon>Euteleostomi</taxon>
        <taxon>Actinopterygii</taxon>
        <taxon>Neopterygii</taxon>
        <taxon>Teleostei</taxon>
        <taxon>Neoteleostei</taxon>
        <taxon>Acanthomorphata</taxon>
        <taxon>Eupercaria</taxon>
        <taxon>Centrarchiformes</taxon>
        <taxon>Terapontoidei</taxon>
        <taxon>Terapontidae</taxon>
        <taxon>Scortum</taxon>
    </lineage>
</organism>
<reference evidence="1" key="1">
    <citation type="submission" date="2022-04" db="EMBL/GenBank/DDBJ databases">
        <title>Jade perch genome.</title>
        <authorList>
            <person name="Chao B."/>
        </authorList>
    </citation>
    <scope>NUCLEOTIDE SEQUENCE</scope>
    <source>
        <strain evidence="1">CB-2022</strain>
    </source>
</reference>
<dbReference type="EMBL" id="CM041532">
    <property type="protein sequence ID" value="KAI3375834.1"/>
    <property type="molecule type" value="Genomic_DNA"/>
</dbReference>
<accession>A0ACB8X7X1</accession>
<protein>
    <submittedName>
        <fullName evidence="1">Uncharacterized protein</fullName>
    </submittedName>
</protein>
<evidence type="ECO:0000313" key="2">
    <source>
        <dbReference type="Proteomes" id="UP000831701"/>
    </source>
</evidence>
<proteinExistence type="predicted"/>
<name>A0ACB8X7X1_9TELE</name>
<dbReference type="Proteomes" id="UP000831701">
    <property type="component" value="Chromosome 2"/>
</dbReference>
<evidence type="ECO:0000313" key="1">
    <source>
        <dbReference type="EMBL" id="KAI3375834.1"/>
    </source>
</evidence>
<gene>
    <name evidence="1" type="ORF">L3Q82_004108</name>
</gene>
<keyword evidence="2" id="KW-1185">Reference proteome</keyword>
<comment type="caution">
    <text evidence="1">The sequence shown here is derived from an EMBL/GenBank/DDBJ whole genome shotgun (WGS) entry which is preliminary data.</text>
</comment>
<sequence length="228" mass="25323">MGNVRSLPNKMDELAALTRHQREYRECSLLLFTETWLTALTPDTAAELDGFTLLRADRSKESGKRKGGGLAVFVNDRWCKPGHITVKEQHCCKDIELLAISMRPYYLPREFTHTLVVVVYIPPSANANAACDVLLSAVSRLQTQHPDALLLISGDFNHASPSSSLPKFTQYVTCHTRDNKTLDLFYANTKEAYTHSLFLPWAEPTTTSCTSCLCISLLCTGSLLSPAL</sequence>